<dbReference type="SUPFAM" id="SSF88946">
    <property type="entry name" value="Sigma2 domain of RNA polymerase sigma factors"/>
    <property type="match status" value="1"/>
</dbReference>
<dbReference type="Pfam" id="PF04542">
    <property type="entry name" value="Sigma70_r2"/>
    <property type="match status" value="1"/>
</dbReference>
<dbReference type="PANTHER" id="PTHR43133">
    <property type="entry name" value="RNA POLYMERASE ECF-TYPE SIGMA FACTO"/>
    <property type="match status" value="1"/>
</dbReference>
<keyword evidence="2" id="KW-0805">Transcription regulation</keyword>
<dbReference type="InterPro" id="IPR007627">
    <property type="entry name" value="RNA_pol_sigma70_r2"/>
</dbReference>
<evidence type="ECO:0000256" key="2">
    <source>
        <dbReference type="ARBA" id="ARBA00023015"/>
    </source>
</evidence>
<dbReference type="Pfam" id="PF08281">
    <property type="entry name" value="Sigma70_r4_2"/>
    <property type="match status" value="1"/>
</dbReference>
<gene>
    <name evidence="7" type="primary">sigX_1</name>
    <name evidence="7" type="ORF">STSP2_02406</name>
</gene>
<evidence type="ECO:0000313" key="8">
    <source>
        <dbReference type="Proteomes" id="UP000189674"/>
    </source>
</evidence>
<reference evidence="8" key="1">
    <citation type="submission" date="2017-02" db="EMBL/GenBank/DDBJ databases">
        <title>Comparative genomics and description of representatives of a novel lineage of planctomycetes thriving in anoxic sediments.</title>
        <authorList>
            <person name="Spring S."/>
            <person name="Bunk B."/>
            <person name="Sproer C."/>
        </authorList>
    </citation>
    <scope>NUCLEOTIDE SEQUENCE [LARGE SCALE GENOMIC DNA]</scope>
    <source>
        <strain evidence="8">ST-NAGAB-D1</strain>
    </source>
</reference>
<dbReference type="InterPro" id="IPR014331">
    <property type="entry name" value="RNA_pol_sigma70_ECF_RHOBA"/>
</dbReference>
<dbReference type="Gene3D" id="1.10.1740.10">
    <property type="match status" value="1"/>
</dbReference>
<dbReference type="RefSeq" id="WP_169853177.1">
    <property type="nucleotide sequence ID" value="NZ_CP019791.1"/>
</dbReference>
<dbReference type="InterPro" id="IPR036388">
    <property type="entry name" value="WH-like_DNA-bd_sf"/>
</dbReference>
<keyword evidence="4" id="KW-0804">Transcription</keyword>
<evidence type="ECO:0000259" key="5">
    <source>
        <dbReference type="Pfam" id="PF04542"/>
    </source>
</evidence>
<dbReference type="AlphaFoldDB" id="A0A1U9NNB1"/>
<dbReference type="PANTHER" id="PTHR43133:SF51">
    <property type="entry name" value="RNA POLYMERASE SIGMA FACTOR"/>
    <property type="match status" value="1"/>
</dbReference>
<proteinExistence type="inferred from homology"/>
<evidence type="ECO:0000256" key="3">
    <source>
        <dbReference type="ARBA" id="ARBA00023082"/>
    </source>
</evidence>
<dbReference type="InterPro" id="IPR013325">
    <property type="entry name" value="RNA_pol_sigma_r2"/>
</dbReference>
<evidence type="ECO:0000259" key="6">
    <source>
        <dbReference type="Pfam" id="PF08281"/>
    </source>
</evidence>
<organism evidence="7 8">
    <name type="scientific">Anaerohalosphaera lusitana</name>
    <dbReference type="NCBI Taxonomy" id="1936003"/>
    <lineage>
        <taxon>Bacteria</taxon>
        <taxon>Pseudomonadati</taxon>
        <taxon>Planctomycetota</taxon>
        <taxon>Phycisphaerae</taxon>
        <taxon>Sedimentisphaerales</taxon>
        <taxon>Anaerohalosphaeraceae</taxon>
        <taxon>Anaerohalosphaera</taxon>
    </lineage>
</organism>
<dbReference type="NCBIfam" id="TIGR02937">
    <property type="entry name" value="sigma70-ECF"/>
    <property type="match status" value="1"/>
</dbReference>
<keyword evidence="3" id="KW-0731">Sigma factor</keyword>
<dbReference type="EMBL" id="CP019791">
    <property type="protein sequence ID" value="AQT69218.1"/>
    <property type="molecule type" value="Genomic_DNA"/>
</dbReference>
<dbReference type="STRING" id="1936003.STSP2_02406"/>
<dbReference type="InterPro" id="IPR014284">
    <property type="entry name" value="RNA_pol_sigma-70_dom"/>
</dbReference>
<dbReference type="KEGG" id="alus:STSP2_02406"/>
<dbReference type="SUPFAM" id="SSF88659">
    <property type="entry name" value="Sigma3 and sigma4 domains of RNA polymerase sigma factors"/>
    <property type="match status" value="1"/>
</dbReference>
<dbReference type="GO" id="GO:0016987">
    <property type="term" value="F:sigma factor activity"/>
    <property type="evidence" value="ECO:0007669"/>
    <property type="project" value="UniProtKB-KW"/>
</dbReference>
<name>A0A1U9NNB1_9BACT</name>
<comment type="similarity">
    <text evidence="1">Belongs to the sigma-70 factor family. ECF subfamily.</text>
</comment>
<dbReference type="InterPro" id="IPR039425">
    <property type="entry name" value="RNA_pol_sigma-70-like"/>
</dbReference>
<evidence type="ECO:0000313" key="7">
    <source>
        <dbReference type="EMBL" id="AQT69218.1"/>
    </source>
</evidence>
<evidence type="ECO:0000256" key="1">
    <source>
        <dbReference type="ARBA" id="ARBA00010641"/>
    </source>
</evidence>
<dbReference type="GO" id="GO:0006352">
    <property type="term" value="P:DNA-templated transcription initiation"/>
    <property type="evidence" value="ECO:0007669"/>
    <property type="project" value="InterPro"/>
</dbReference>
<keyword evidence="8" id="KW-1185">Reference proteome</keyword>
<dbReference type="InterPro" id="IPR013324">
    <property type="entry name" value="RNA_pol_sigma_r3/r4-like"/>
</dbReference>
<feature type="domain" description="RNA polymerase sigma-70 region 2" evidence="5">
    <location>
        <begin position="14"/>
        <end position="80"/>
    </location>
</feature>
<dbReference type="NCBIfam" id="TIGR02989">
    <property type="entry name" value="Sig-70_gvs1"/>
    <property type="match status" value="1"/>
</dbReference>
<sequence length="176" mass="20202">MAAKEPKSKQFFRLYTAAQSRIYAFLLSLVHNHSDAEDLLQETASILWENFDQFDRTKSFSAWAIGIARNKAFDFLKSKKASRPLFNEQFYRDISRIAEQESESAPERLKALRQCMKKMSPSNQKLINLRFEQGVGVKQISQATGHSADAIYKRISRIYSALENCISRSLVSRGQI</sequence>
<protein>
    <submittedName>
        <fullName evidence="7">RNA polymerase sigma factor SigX</fullName>
    </submittedName>
</protein>
<accession>A0A1U9NNB1</accession>
<dbReference type="GO" id="GO:0003677">
    <property type="term" value="F:DNA binding"/>
    <property type="evidence" value="ECO:0007669"/>
    <property type="project" value="InterPro"/>
</dbReference>
<evidence type="ECO:0000256" key="4">
    <source>
        <dbReference type="ARBA" id="ARBA00023163"/>
    </source>
</evidence>
<dbReference type="Proteomes" id="UP000189674">
    <property type="component" value="Chromosome"/>
</dbReference>
<dbReference type="InterPro" id="IPR013249">
    <property type="entry name" value="RNA_pol_sigma70_r4_t2"/>
</dbReference>
<dbReference type="Gene3D" id="1.10.10.10">
    <property type="entry name" value="Winged helix-like DNA-binding domain superfamily/Winged helix DNA-binding domain"/>
    <property type="match status" value="1"/>
</dbReference>
<feature type="domain" description="RNA polymerase sigma factor 70 region 4 type 2" evidence="6">
    <location>
        <begin position="110"/>
        <end position="161"/>
    </location>
</feature>